<gene>
    <name evidence="1" type="ORF">C8J29_11023</name>
</gene>
<accession>A0ABX5J2J5</accession>
<proteinExistence type="predicted"/>
<protein>
    <submittedName>
        <fullName evidence="1">Uncharacterized protein</fullName>
    </submittedName>
</protein>
<reference evidence="1 2" key="1">
    <citation type="submission" date="2018-04" db="EMBL/GenBank/DDBJ databases">
        <title>Genomic Encyclopedia of Type Strains, Phase III (KMG-III): the genomes of soil and plant-associated and newly described type strains.</title>
        <authorList>
            <person name="Whitman W."/>
        </authorList>
    </citation>
    <scope>NUCLEOTIDE SEQUENCE [LARGE SCALE GENOMIC DNA]</scope>
    <source>
        <strain evidence="1 2">JA192</strain>
    </source>
</reference>
<dbReference type="Gene3D" id="2.40.30.20">
    <property type="match status" value="1"/>
</dbReference>
<evidence type="ECO:0000313" key="2">
    <source>
        <dbReference type="Proteomes" id="UP000240800"/>
    </source>
</evidence>
<dbReference type="RefSeq" id="WP_084295809.1">
    <property type="nucleotide sequence ID" value="NZ_MABH01000136.1"/>
</dbReference>
<dbReference type="Proteomes" id="UP000240800">
    <property type="component" value="Unassembled WGS sequence"/>
</dbReference>
<evidence type="ECO:0000313" key="1">
    <source>
        <dbReference type="EMBL" id="PTM75803.1"/>
    </source>
</evidence>
<name>A0ABX5J2J5_9RHOB</name>
<keyword evidence="2" id="KW-1185">Reference proteome</keyword>
<sequence>MPSLTRQFTLSPDTYTAIATGVAQCRIAPIGVGAFRLHVGSALPAPGTPDHVAARIEPLCLTGLGRSDIVYARAETEPVVIAVLTGSGGALELAGYDALDDMLKVKSVQKKMRDSFTRPLADLWQVTAADGASSTIAGGTLTIASGTTAGAVVELLLKDSFTIPFRAMAGVVNTRHANNHQILEAVSVDALRGLPDGKHCFGIDIGGAASTTATLMRYFSQNGGLTPLESATVTILTTASASILEIEPFSDEAYVHSRALDATSGRANSYVRHQQIPDPSALYKLRLRSLNHAAWKAVTGAVAGTGGVIRLTVTAHGFSTGNLVWVEYLNGVTNAGAEPRGNFTVTVIDANQIDLQGTVFGGSYVAGSGRVALAAAPTAVSLQMSFINCQDYAELTAEITAGRGQIVEGQAIAARTVAGSVVTATAVGPVAHDGARGSTAPVIVAARAVTAAYASVASGDVADLITTVQGVQVVRPWQISELEWSSAAAAGGITNTSDVVLGAAAGGGLRRFVTALQLKNAGTVATEVVLKDGSTVIWRGHLAASMTLSESHQFADPLRTTANTALNVACITTGAQVYVNAQGFIAP</sequence>
<organism evidence="1 2">
    <name type="scientific">Cereibacter johrii</name>
    <dbReference type="NCBI Taxonomy" id="445629"/>
    <lineage>
        <taxon>Bacteria</taxon>
        <taxon>Pseudomonadati</taxon>
        <taxon>Pseudomonadota</taxon>
        <taxon>Alphaproteobacteria</taxon>
        <taxon>Rhodobacterales</taxon>
        <taxon>Paracoccaceae</taxon>
        <taxon>Cereibacter</taxon>
    </lineage>
</organism>
<dbReference type="EMBL" id="PZZW01000010">
    <property type="protein sequence ID" value="PTM75803.1"/>
    <property type="molecule type" value="Genomic_DNA"/>
</dbReference>
<dbReference type="InterPro" id="IPR023366">
    <property type="entry name" value="ATP_synth_asu-like_sf"/>
</dbReference>
<comment type="caution">
    <text evidence="1">The sequence shown here is derived from an EMBL/GenBank/DDBJ whole genome shotgun (WGS) entry which is preliminary data.</text>
</comment>